<sequence>MADAFFNRSFLDPAVKGHFPEKLASTIISQEE</sequence>
<dbReference type="AlphaFoldDB" id="T0L500"/>
<evidence type="ECO:0000313" key="2">
    <source>
        <dbReference type="Proteomes" id="UP000015530"/>
    </source>
</evidence>
<dbReference type="Proteomes" id="UP000015530">
    <property type="component" value="Unassembled WGS sequence"/>
</dbReference>
<evidence type="ECO:0000313" key="1">
    <source>
        <dbReference type="EMBL" id="EQB46631.1"/>
    </source>
</evidence>
<gene>
    <name evidence="1" type="ORF">CGLO_14304</name>
</gene>
<accession>T0L500</accession>
<dbReference type="EMBL" id="AMYD01003308">
    <property type="protein sequence ID" value="EQB46631.1"/>
    <property type="molecule type" value="Genomic_DNA"/>
</dbReference>
<protein>
    <submittedName>
        <fullName evidence="1">Uncharacterized protein</fullName>
    </submittedName>
</protein>
<reference evidence="2" key="1">
    <citation type="journal article" date="2013" name="Mol. Plant Microbe Interact.">
        <title>Global aspects of pacC regulation of pathogenicity genes in Colletotrichum gloeosporioides as revealed by transcriptome analysis.</title>
        <authorList>
            <person name="Alkan N."/>
            <person name="Meng X."/>
            <person name="Friedlander G."/>
            <person name="Reuveni E."/>
            <person name="Sukno S."/>
            <person name="Sherman A."/>
            <person name="Thon M."/>
            <person name="Fluhr R."/>
            <person name="Prusky D."/>
        </authorList>
    </citation>
    <scope>NUCLEOTIDE SEQUENCE [LARGE SCALE GENOMIC DNA]</scope>
    <source>
        <strain evidence="2">Cg-14</strain>
    </source>
</reference>
<name>T0L500_COLGC</name>
<organism evidence="1 2">
    <name type="scientific">Colletotrichum gloeosporioides (strain Cg-14)</name>
    <name type="common">Anthracnose fungus</name>
    <name type="synonym">Glomerella cingulata</name>
    <dbReference type="NCBI Taxonomy" id="1237896"/>
    <lineage>
        <taxon>Eukaryota</taxon>
        <taxon>Fungi</taxon>
        <taxon>Dikarya</taxon>
        <taxon>Ascomycota</taxon>
        <taxon>Pezizomycotina</taxon>
        <taxon>Sordariomycetes</taxon>
        <taxon>Hypocreomycetidae</taxon>
        <taxon>Glomerellales</taxon>
        <taxon>Glomerellaceae</taxon>
        <taxon>Colletotrichum</taxon>
        <taxon>Colletotrichum gloeosporioides species complex</taxon>
    </lineage>
</organism>
<proteinExistence type="predicted"/>
<dbReference type="HOGENOM" id="CLU_3392259_0_0_1"/>
<comment type="caution">
    <text evidence="1">The sequence shown here is derived from an EMBL/GenBank/DDBJ whole genome shotgun (WGS) entry which is preliminary data.</text>
</comment>